<accession>A0A099KPP3</accession>
<dbReference type="OrthoDB" id="6298116at2"/>
<organism evidence="1 2">
    <name type="scientific">Colwellia psychrerythraea</name>
    <name type="common">Vibrio psychroerythus</name>
    <dbReference type="NCBI Taxonomy" id="28229"/>
    <lineage>
        <taxon>Bacteria</taxon>
        <taxon>Pseudomonadati</taxon>
        <taxon>Pseudomonadota</taxon>
        <taxon>Gammaproteobacteria</taxon>
        <taxon>Alteromonadales</taxon>
        <taxon>Colwelliaceae</taxon>
        <taxon>Colwellia</taxon>
    </lineage>
</organism>
<proteinExistence type="predicted"/>
<evidence type="ECO:0000313" key="2">
    <source>
        <dbReference type="Proteomes" id="UP000029843"/>
    </source>
</evidence>
<dbReference type="Proteomes" id="UP000029843">
    <property type="component" value="Unassembled WGS sequence"/>
</dbReference>
<evidence type="ECO:0000313" key="1">
    <source>
        <dbReference type="EMBL" id="KGJ92155.1"/>
    </source>
</evidence>
<name>A0A099KPP3_COLPS</name>
<dbReference type="SUPFAM" id="SSF55166">
    <property type="entry name" value="Hedgehog/DD-peptidase"/>
    <property type="match status" value="1"/>
</dbReference>
<protein>
    <recommendedName>
        <fullName evidence="3">Peptidase M15A</fullName>
    </recommendedName>
</protein>
<dbReference type="RefSeq" id="WP_033093821.1">
    <property type="nucleotide sequence ID" value="NZ_JQED01000021.1"/>
</dbReference>
<reference evidence="1 2" key="1">
    <citation type="submission" date="2014-08" db="EMBL/GenBank/DDBJ databases">
        <title>Genomic and Phenotypic Diversity of Colwellia psychrerythraea strains from Disparate Marine Basins.</title>
        <authorList>
            <person name="Techtmann S.M."/>
            <person name="Stelling S.C."/>
            <person name="Utturkar S.M."/>
            <person name="Alshibli N."/>
            <person name="Harris A."/>
            <person name="Brown S.D."/>
            <person name="Hazen T.C."/>
        </authorList>
    </citation>
    <scope>NUCLEOTIDE SEQUENCE [LARGE SCALE GENOMIC DNA]</scope>
    <source>
        <strain evidence="1 2">ND2E</strain>
    </source>
</reference>
<comment type="caution">
    <text evidence="1">The sequence shown here is derived from an EMBL/GenBank/DDBJ whole genome shotgun (WGS) entry which is preliminary data.</text>
</comment>
<sequence length="144" mass="16698">MSINYFSIEELVPKAVFEKYQHAHHILWGLFNRKALLTLIALRARFGSLTVNDWLWGGSNQYRGFRPGDCPIGADLSQHKLGNGFDCIFKDYTAEHVRQYILNNPEEFPYITTLEMGVGWLHFDCRYIPGFNGVIKQFWPRGKA</sequence>
<gene>
    <name evidence="1" type="ORF">ND2E_3048</name>
</gene>
<dbReference type="EMBL" id="JQED01000021">
    <property type="protein sequence ID" value="KGJ92155.1"/>
    <property type="molecule type" value="Genomic_DNA"/>
</dbReference>
<dbReference type="InterPro" id="IPR009045">
    <property type="entry name" value="Zn_M74/Hedgehog-like"/>
</dbReference>
<dbReference type="AlphaFoldDB" id="A0A099KPP3"/>
<dbReference type="PATRIC" id="fig|28229.4.peg.2094"/>
<evidence type="ECO:0008006" key="3">
    <source>
        <dbReference type="Google" id="ProtNLM"/>
    </source>
</evidence>